<evidence type="ECO:0000256" key="3">
    <source>
        <dbReference type="ARBA" id="ARBA00004810"/>
    </source>
</evidence>
<dbReference type="OrthoDB" id="4418812at2759"/>
<protein>
    <recommendedName>
        <fullName evidence="11">Threonine dehydratase</fullName>
        <ecNumber evidence="11">4.3.1.19</ecNumber>
    </recommendedName>
    <alternativeName>
        <fullName evidence="11">Threonine deaminase</fullName>
    </alternativeName>
</protein>
<dbReference type="GO" id="GO:0006565">
    <property type="term" value="P:L-serine catabolic process"/>
    <property type="evidence" value="ECO:0007669"/>
    <property type="project" value="TreeGrafter"/>
</dbReference>
<feature type="domain" description="ACT-like" evidence="13">
    <location>
        <begin position="437"/>
        <end position="502"/>
    </location>
</feature>
<dbReference type="UniPathway" id="UPA00047">
    <property type="reaction ID" value="UER00054"/>
</dbReference>
<dbReference type="InterPro" id="IPR038110">
    <property type="entry name" value="TD_ACT-like_sf"/>
</dbReference>
<sequence length="510" mass="56537">MILTAQIYDLAKETPLHFAEMLSARVGNQIYLKREDMQPTFSFKIRGSYNRLKSLTEEERARGVVCCSAGNHAQGVALSAKKLGIKATIVMPRTAPEIKSNNVRRLGGTVVLHGVDLEEARAEANRLSKEFGYVNIPPFDDPYIIAGQGTIAVEIMRQIPHGKVDAIFVCCGGGGMLAGIATYIKRLFPEIKVIGVEEVDQNSMCQALAYGHPITMPEIDLFADGTAVRRVGDETFRLVQEYVDEMVLVSNDEVCAAIKDVFGDTRSILEPSGALSLAGCKRWIADNGAKDGVYVAITSGANMGFDRLQFVAERAEIGEETEALISVLMPEQPGSFLGLLNAIMPRPIRELSYRYHRLDCAHVFASIRVPYGVPRDEEVANLLGKLAELGMSGVDISKNEFAKSHARYLVGGRTNVKHERLVRSEFRVTGREMIRDLLAHFSPDFNQLMFHYKNQGGDVGKVLMGFEVPPEKEKEFNDRLEKLSTKLRVSVTEETDNVVYRHFMVGDTSI</sequence>
<evidence type="ECO:0000313" key="14">
    <source>
        <dbReference type="EMBL" id="ORZ37517.1"/>
    </source>
</evidence>
<dbReference type="GO" id="GO:0006567">
    <property type="term" value="P:L-threonine catabolic process"/>
    <property type="evidence" value="ECO:0007669"/>
    <property type="project" value="TreeGrafter"/>
</dbReference>
<comment type="catalytic activity">
    <reaction evidence="1 11">
        <text>L-threonine = 2-oxobutanoate + NH4(+)</text>
        <dbReference type="Rhea" id="RHEA:22108"/>
        <dbReference type="ChEBI" id="CHEBI:16763"/>
        <dbReference type="ChEBI" id="CHEBI:28938"/>
        <dbReference type="ChEBI" id="CHEBI:57926"/>
        <dbReference type="EC" id="4.3.1.19"/>
    </reaction>
</comment>
<dbReference type="Gene3D" id="3.40.50.1100">
    <property type="match status" value="2"/>
</dbReference>
<dbReference type="GO" id="GO:0003941">
    <property type="term" value="F:L-serine ammonia-lyase activity"/>
    <property type="evidence" value="ECO:0007669"/>
    <property type="project" value="TreeGrafter"/>
</dbReference>
<dbReference type="InterPro" id="IPR050147">
    <property type="entry name" value="Ser/Thr_Dehydratase"/>
</dbReference>
<comment type="similarity">
    <text evidence="4 11">Belongs to the serine/threonine dehydratase family.</text>
</comment>
<evidence type="ECO:0000256" key="7">
    <source>
        <dbReference type="ARBA" id="ARBA00022737"/>
    </source>
</evidence>
<dbReference type="Pfam" id="PF00291">
    <property type="entry name" value="PALP"/>
    <property type="match status" value="1"/>
</dbReference>
<dbReference type="SUPFAM" id="SSF55021">
    <property type="entry name" value="ACT-like"/>
    <property type="match status" value="2"/>
</dbReference>
<evidence type="ECO:0000313" key="15">
    <source>
        <dbReference type="Proteomes" id="UP000193411"/>
    </source>
</evidence>
<evidence type="ECO:0000256" key="8">
    <source>
        <dbReference type="ARBA" id="ARBA00022898"/>
    </source>
</evidence>
<dbReference type="Gene3D" id="3.40.1020.10">
    <property type="entry name" value="Biosynthetic Threonine Deaminase, Domain 3"/>
    <property type="match status" value="1"/>
</dbReference>
<dbReference type="GO" id="GO:0004794">
    <property type="term" value="F:threonine deaminase activity"/>
    <property type="evidence" value="ECO:0007669"/>
    <property type="project" value="UniProtKB-UniRule"/>
</dbReference>
<evidence type="ECO:0000259" key="12">
    <source>
        <dbReference type="Pfam" id="PF00291"/>
    </source>
</evidence>
<dbReference type="InterPro" id="IPR001926">
    <property type="entry name" value="TrpB-like_PALP"/>
</dbReference>
<comment type="caution">
    <text evidence="14">The sequence shown here is derived from an EMBL/GenBank/DDBJ whole genome shotgun (WGS) entry which is preliminary data.</text>
</comment>
<evidence type="ECO:0000256" key="2">
    <source>
        <dbReference type="ARBA" id="ARBA00001933"/>
    </source>
</evidence>
<evidence type="ECO:0000256" key="11">
    <source>
        <dbReference type="RuleBase" id="RU362012"/>
    </source>
</evidence>
<dbReference type="AlphaFoldDB" id="A0A1Y2HSF0"/>
<dbReference type="InterPro" id="IPR036052">
    <property type="entry name" value="TrpB-like_PALP_sf"/>
</dbReference>
<dbReference type="EMBL" id="MCFL01000012">
    <property type="protein sequence ID" value="ORZ37517.1"/>
    <property type="molecule type" value="Genomic_DNA"/>
</dbReference>
<dbReference type="FunFam" id="3.40.50.1100:FF:000008">
    <property type="entry name" value="L-threonine dehydratase"/>
    <property type="match status" value="1"/>
</dbReference>
<keyword evidence="8 11" id="KW-0663">Pyridoxal phosphate</keyword>
<evidence type="ECO:0000256" key="4">
    <source>
        <dbReference type="ARBA" id="ARBA00010869"/>
    </source>
</evidence>
<keyword evidence="15" id="KW-1185">Reference proteome</keyword>
<keyword evidence="5 11" id="KW-0028">Amino-acid biosynthesis</keyword>
<feature type="domain" description="Tryptophan synthase beta chain-like PALP" evidence="12">
    <location>
        <begin position="10"/>
        <end position="300"/>
    </location>
</feature>
<dbReference type="EC" id="4.3.1.19" evidence="11"/>
<dbReference type="PANTHER" id="PTHR48078">
    <property type="entry name" value="THREONINE DEHYDRATASE, MITOCHONDRIAL-RELATED"/>
    <property type="match status" value="1"/>
</dbReference>
<evidence type="ECO:0000259" key="13">
    <source>
        <dbReference type="Pfam" id="PF00585"/>
    </source>
</evidence>
<dbReference type="NCBIfam" id="TIGR01124">
    <property type="entry name" value="ilvA_2Cterm"/>
    <property type="match status" value="1"/>
</dbReference>
<dbReference type="STRING" id="765915.A0A1Y2HSF0"/>
<evidence type="ECO:0000256" key="10">
    <source>
        <dbReference type="ARBA" id="ARBA00023304"/>
    </source>
</evidence>
<dbReference type="InterPro" id="IPR045865">
    <property type="entry name" value="ACT-like_dom_sf"/>
</dbReference>
<evidence type="ECO:0000256" key="9">
    <source>
        <dbReference type="ARBA" id="ARBA00023239"/>
    </source>
</evidence>
<evidence type="ECO:0000256" key="5">
    <source>
        <dbReference type="ARBA" id="ARBA00022605"/>
    </source>
</evidence>
<comment type="cofactor">
    <cofactor evidence="2 11">
        <name>pyridoxal 5'-phosphate</name>
        <dbReference type="ChEBI" id="CHEBI:597326"/>
    </cofactor>
</comment>
<dbReference type="NCBIfam" id="NF006674">
    <property type="entry name" value="PRK09224.1"/>
    <property type="match status" value="1"/>
</dbReference>
<evidence type="ECO:0000256" key="1">
    <source>
        <dbReference type="ARBA" id="ARBA00001274"/>
    </source>
</evidence>
<proteinExistence type="inferred from homology"/>
<evidence type="ECO:0000256" key="6">
    <source>
        <dbReference type="ARBA" id="ARBA00022624"/>
    </source>
</evidence>
<dbReference type="Pfam" id="PF00585">
    <property type="entry name" value="Thr_dehydrat_C"/>
    <property type="match status" value="2"/>
</dbReference>
<dbReference type="InterPro" id="IPR001721">
    <property type="entry name" value="TD_ACT-like"/>
</dbReference>
<reference evidence="14 15" key="1">
    <citation type="submission" date="2016-07" db="EMBL/GenBank/DDBJ databases">
        <title>Pervasive Adenine N6-methylation of Active Genes in Fungi.</title>
        <authorList>
            <consortium name="DOE Joint Genome Institute"/>
            <person name="Mondo S.J."/>
            <person name="Dannebaum R.O."/>
            <person name="Kuo R.C."/>
            <person name="Labutti K."/>
            <person name="Haridas S."/>
            <person name="Kuo A."/>
            <person name="Salamov A."/>
            <person name="Ahrendt S.R."/>
            <person name="Lipzen A."/>
            <person name="Sullivan W."/>
            <person name="Andreopoulos W.B."/>
            <person name="Clum A."/>
            <person name="Lindquist E."/>
            <person name="Daum C."/>
            <person name="Ramamoorthy G.K."/>
            <person name="Gryganskyi A."/>
            <person name="Culley D."/>
            <person name="Magnuson J.K."/>
            <person name="James T.Y."/>
            <person name="O'Malley M.A."/>
            <person name="Stajich J.E."/>
            <person name="Spatafora J.W."/>
            <person name="Visel A."/>
            <person name="Grigoriev I.V."/>
        </authorList>
    </citation>
    <scope>NUCLEOTIDE SEQUENCE [LARGE SCALE GENOMIC DNA]</scope>
    <source>
        <strain evidence="14 15">PL171</strain>
    </source>
</reference>
<dbReference type="GO" id="GO:0009097">
    <property type="term" value="P:isoleucine biosynthetic process"/>
    <property type="evidence" value="ECO:0007669"/>
    <property type="project" value="UniProtKB-UniRule"/>
</dbReference>
<name>A0A1Y2HSF0_9FUNG</name>
<keyword evidence="7" id="KW-0677">Repeat</keyword>
<accession>A0A1Y2HSF0</accession>
<feature type="domain" description="ACT-like" evidence="13">
    <location>
        <begin position="313"/>
        <end position="405"/>
    </location>
</feature>
<keyword evidence="6 11" id="KW-0412">Isoleucine biosynthesis</keyword>
<dbReference type="CDD" id="cd01562">
    <property type="entry name" value="Thr-dehyd"/>
    <property type="match status" value="1"/>
</dbReference>
<gene>
    <name evidence="14" type="ORF">BCR44DRAFT_1479439</name>
</gene>
<dbReference type="Proteomes" id="UP000193411">
    <property type="component" value="Unassembled WGS sequence"/>
</dbReference>
<keyword evidence="10 11" id="KW-0100">Branched-chain amino acid biosynthesis</keyword>
<dbReference type="SUPFAM" id="SSF53686">
    <property type="entry name" value="Tryptophan synthase beta subunit-like PLP-dependent enzymes"/>
    <property type="match status" value="1"/>
</dbReference>
<dbReference type="PANTHER" id="PTHR48078:SF11">
    <property type="entry name" value="THREONINE DEHYDRATASE, MITOCHONDRIAL"/>
    <property type="match status" value="1"/>
</dbReference>
<organism evidence="14 15">
    <name type="scientific">Catenaria anguillulae PL171</name>
    <dbReference type="NCBI Taxonomy" id="765915"/>
    <lineage>
        <taxon>Eukaryota</taxon>
        <taxon>Fungi</taxon>
        <taxon>Fungi incertae sedis</taxon>
        <taxon>Blastocladiomycota</taxon>
        <taxon>Blastocladiomycetes</taxon>
        <taxon>Blastocladiales</taxon>
        <taxon>Catenariaceae</taxon>
        <taxon>Catenaria</taxon>
    </lineage>
</organism>
<comment type="pathway">
    <text evidence="3 11">Amino-acid biosynthesis; L-isoleucine biosynthesis; 2-oxobutanoate from L-threonine: step 1/1.</text>
</comment>
<dbReference type="InterPro" id="IPR005787">
    <property type="entry name" value="Thr_deHydtase_biosynth"/>
</dbReference>
<dbReference type="FunFam" id="3.40.50.1100:FF:000005">
    <property type="entry name" value="Threonine dehydratase catabolic"/>
    <property type="match status" value="1"/>
</dbReference>
<keyword evidence="9 11" id="KW-0456">Lyase</keyword>